<name>A0ABP8P8Z7_9NOCA</name>
<dbReference type="InterPro" id="IPR001296">
    <property type="entry name" value="Glyco_trans_1"/>
</dbReference>
<feature type="domain" description="Glycosyltransferase subfamily 4-like N-terminal" evidence="5">
    <location>
        <begin position="18"/>
        <end position="183"/>
    </location>
</feature>
<dbReference type="SUPFAM" id="SSF53756">
    <property type="entry name" value="UDP-Glycosyltransferase/glycogen phosphorylase"/>
    <property type="match status" value="1"/>
</dbReference>
<dbReference type="RefSeq" id="WP_345347253.1">
    <property type="nucleotide sequence ID" value="NZ_BAABFB010000050.1"/>
</dbReference>
<evidence type="ECO:0000313" key="6">
    <source>
        <dbReference type="EMBL" id="GAA4482795.1"/>
    </source>
</evidence>
<keyword evidence="3" id="KW-0808">Transferase</keyword>
<evidence type="ECO:0000313" key="7">
    <source>
        <dbReference type="Proteomes" id="UP001501183"/>
    </source>
</evidence>
<sequence length="414" mass="43771">MREVLLLCWRDTGHPQGGGSERYLEQVGAGLAARGITVTLRTAAYPGAAKEEVVDGIRISRGGGRFTVYPRALAAIAAGRLGFGPLRGIAPDAVIDTQNGIPFFARLVAGAPGTVLVHHCHREQWPVAGRLIGRIGWWVESRLSPRVHRRNQYLTVSLPSAEELEALGVDRDRVAVVRNGVDPVPVTAPVGDTGTRTAHPSICVLSRLVPHKQIEDALTAVAALRTRIPGLHLDVVGGGWWEDNLRDCAGALGIADAVTFHGHVSEHRKHELLSRAWVHVMPSRKEGWGLAVIEAAQHGVPTVGYRSSRGLTDSIVDGVTGLVVGDVVADPAGAGDDVAALTGAVEVLLLDAEYRTELGEKARVRAAEFSWDQTASGVHDVLAATAAGRHVSGLIGADPAVTEPAEYATERAAG</sequence>
<evidence type="ECO:0000259" key="5">
    <source>
        <dbReference type="Pfam" id="PF13439"/>
    </source>
</evidence>
<dbReference type="PANTHER" id="PTHR12526">
    <property type="entry name" value="GLYCOSYLTRANSFERASE"/>
    <property type="match status" value="1"/>
</dbReference>
<dbReference type="Pfam" id="PF13439">
    <property type="entry name" value="Glyco_transf_4"/>
    <property type="match status" value="1"/>
</dbReference>
<dbReference type="PANTHER" id="PTHR12526:SF640">
    <property type="entry name" value="COLANIC ACID BIOSYNTHESIS GLYCOSYLTRANSFERASE WCAL-RELATED"/>
    <property type="match status" value="1"/>
</dbReference>
<proteinExistence type="inferred from homology"/>
<dbReference type="Proteomes" id="UP001501183">
    <property type="component" value="Unassembled WGS sequence"/>
</dbReference>
<feature type="domain" description="Glycosyl transferase family 1" evidence="4">
    <location>
        <begin position="199"/>
        <end position="363"/>
    </location>
</feature>
<comment type="caution">
    <text evidence="6">The sequence shown here is derived from an EMBL/GenBank/DDBJ whole genome shotgun (WGS) entry which is preliminary data.</text>
</comment>
<keyword evidence="7" id="KW-1185">Reference proteome</keyword>
<organism evidence="6 7">
    <name type="scientific">Rhodococcus olei</name>
    <dbReference type="NCBI Taxonomy" id="2161675"/>
    <lineage>
        <taxon>Bacteria</taxon>
        <taxon>Bacillati</taxon>
        <taxon>Actinomycetota</taxon>
        <taxon>Actinomycetes</taxon>
        <taxon>Mycobacteriales</taxon>
        <taxon>Nocardiaceae</taxon>
        <taxon>Rhodococcus</taxon>
    </lineage>
</organism>
<dbReference type="Pfam" id="PF00534">
    <property type="entry name" value="Glycos_transf_1"/>
    <property type="match status" value="1"/>
</dbReference>
<accession>A0ABP8P8Z7</accession>
<dbReference type="CDD" id="cd03801">
    <property type="entry name" value="GT4_PimA-like"/>
    <property type="match status" value="1"/>
</dbReference>
<dbReference type="Gene3D" id="3.40.50.2000">
    <property type="entry name" value="Glycogen Phosphorylase B"/>
    <property type="match status" value="2"/>
</dbReference>
<evidence type="ECO:0000256" key="1">
    <source>
        <dbReference type="ARBA" id="ARBA00009481"/>
    </source>
</evidence>
<protein>
    <submittedName>
        <fullName evidence="6">Glycosyltransferase family 4 protein</fullName>
    </submittedName>
</protein>
<dbReference type="InterPro" id="IPR028098">
    <property type="entry name" value="Glyco_trans_4-like_N"/>
</dbReference>
<evidence type="ECO:0000259" key="4">
    <source>
        <dbReference type="Pfam" id="PF00534"/>
    </source>
</evidence>
<keyword evidence="2" id="KW-0328">Glycosyltransferase</keyword>
<evidence type="ECO:0000256" key="3">
    <source>
        <dbReference type="ARBA" id="ARBA00022679"/>
    </source>
</evidence>
<dbReference type="EMBL" id="BAABFB010000050">
    <property type="protein sequence ID" value="GAA4482795.1"/>
    <property type="molecule type" value="Genomic_DNA"/>
</dbReference>
<evidence type="ECO:0000256" key="2">
    <source>
        <dbReference type="ARBA" id="ARBA00022676"/>
    </source>
</evidence>
<comment type="similarity">
    <text evidence="1">Belongs to the glycosyltransferase group 1 family. Glycosyltransferase 4 subfamily.</text>
</comment>
<reference evidence="7" key="1">
    <citation type="journal article" date="2019" name="Int. J. Syst. Evol. Microbiol.">
        <title>The Global Catalogue of Microorganisms (GCM) 10K type strain sequencing project: providing services to taxonomists for standard genome sequencing and annotation.</title>
        <authorList>
            <consortium name="The Broad Institute Genomics Platform"/>
            <consortium name="The Broad Institute Genome Sequencing Center for Infectious Disease"/>
            <person name="Wu L."/>
            <person name="Ma J."/>
        </authorList>
    </citation>
    <scope>NUCLEOTIDE SEQUENCE [LARGE SCALE GENOMIC DNA]</scope>
    <source>
        <strain evidence="7">JCM 32206</strain>
    </source>
</reference>
<gene>
    <name evidence="6" type="ORF">GCM10023094_33460</name>
</gene>